<dbReference type="GeneID" id="11970957"/>
<feature type="transmembrane region" description="Helical" evidence="1">
    <location>
        <begin position="297"/>
        <end position="314"/>
    </location>
</feature>
<gene>
    <name evidence="2" type="ordered locus">Mtc_0196</name>
</gene>
<dbReference type="HOGENOM" id="CLU_044809_0_0_2"/>
<keyword evidence="3" id="KW-1185">Reference proteome</keyword>
<organism evidence="2 3">
    <name type="scientific">Methanocella conradii (strain DSM 24694 / JCM 17849 / CGMCC 1.5162 / HZ254)</name>
    <dbReference type="NCBI Taxonomy" id="1041930"/>
    <lineage>
        <taxon>Archaea</taxon>
        <taxon>Methanobacteriati</taxon>
        <taxon>Methanobacteriota</taxon>
        <taxon>Stenosarchaea group</taxon>
        <taxon>Methanomicrobia</taxon>
        <taxon>Methanocellales</taxon>
        <taxon>Methanocellaceae</taxon>
        <taxon>Methanocella</taxon>
    </lineage>
</organism>
<protein>
    <submittedName>
        <fullName evidence="2">Uncharacterized protein</fullName>
    </submittedName>
</protein>
<keyword evidence="1" id="KW-0472">Membrane</keyword>
<feature type="transmembrane region" description="Helical" evidence="1">
    <location>
        <begin position="153"/>
        <end position="170"/>
    </location>
</feature>
<dbReference type="eggNOG" id="arCOG03980">
    <property type="taxonomic scope" value="Archaea"/>
</dbReference>
<dbReference type="KEGG" id="mez:Mtc_0196"/>
<feature type="transmembrane region" description="Helical" evidence="1">
    <location>
        <begin position="128"/>
        <end position="146"/>
    </location>
</feature>
<keyword evidence="1" id="KW-1133">Transmembrane helix</keyword>
<dbReference type="AlphaFoldDB" id="H8I8B4"/>
<name>H8I8B4_METCZ</name>
<evidence type="ECO:0000256" key="1">
    <source>
        <dbReference type="SAM" id="Phobius"/>
    </source>
</evidence>
<reference evidence="2 3" key="1">
    <citation type="journal article" date="2012" name="J. Bacteriol.">
        <title>Complete genome sequence of a thermophilic methanogen, Methanocella conradii HZ254, isolated from Chinese rice field soil.</title>
        <authorList>
            <person name="Lu Z."/>
            <person name="Lu Y."/>
        </authorList>
    </citation>
    <scope>NUCLEOTIDE SEQUENCE [LARGE SCALE GENOMIC DNA]</scope>
    <source>
        <strain evidence="3">DSM 24694 / JCM 17849 / CGMCC 1.5162 / HZ254</strain>
    </source>
</reference>
<accession>H8I8B4</accession>
<feature type="transmembrane region" description="Helical" evidence="1">
    <location>
        <begin position="240"/>
        <end position="261"/>
    </location>
</feature>
<keyword evidence="1" id="KW-0812">Transmembrane</keyword>
<dbReference type="OrthoDB" id="145466at2157"/>
<dbReference type="STRING" id="1041930.Mtc_0196"/>
<sequence length="458" mass="51100">MGAAGGVVSFIRKHMALCLFLTLFIVFNLNMRANASVDTIPASLLPFSILQGHGLYLDEFMEYFTSIWSPPIGFLYERGGHYLSVYPIVIPLVLTPLYVLPCLALKLLDVPFDLYDPTFRLVVMGMEKLGASLIAALSGVFIYLALRRLTKEKTAILSALIFALATNVWAINSQALWQHGMSGLLLSILIFQAVEGGQKSRGWAICMGAVSALFFFNRPSDSFLLIPIIYYIETLKDRQVLFYYCLALAITALPFLAYNLYYFGSPIGGFNRMSSMLSLGGMPMGVLGLLVSPSRGILIFTPIILLAVPGYLKIRTIADWRLRRLLYLSGLAILAEVLLYGSFSDWHGGGCFGPRYLTCILPYAAVMISLFLDGLSGMKKAEWLAIAIITLLVAYSVFIQFLGAFSYPNGGYRWDQEHVLYGDEKYWNWRDNQIGYCLRSGIWSPLNVVGYVKDHILD</sequence>
<evidence type="ECO:0000313" key="2">
    <source>
        <dbReference type="EMBL" id="AFC98967.1"/>
    </source>
</evidence>
<feature type="transmembrane region" description="Helical" evidence="1">
    <location>
        <begin position="176"/>
        <end position="194"/>
    </location>
</feature>
<feature type="transmembrane region" description="Helical" evidence="1">
    <location>
        <begin position="88"/>
        <end position="108"/>
    </location>
</feature>
<feature type="transmembrane region" description="Helical" evidence="1">
    <location>
        <begin position="355"/>
        <end position="372"/>
    </location>
</feature>
<proteinExistence type="predicted"/>
<dbReference type="EMBL" id="CP003243">
    <property type="protein sequence ID" value="AFC98967.1"/>
    <property type="molecule type" value="Genomic_DNA"/>
</dbReference>
<feature type="transmembrane region" description="Helical" evidence="1">
    <location>
        <begin position="384"/>
        <end position="407"/>
    </location>
</feature>
<dbReference type="RefSeq" id="WP_014404806.1">
    <property type="nucleotide sequence ID" value="NC_017034.1"/>
</dbReference>
<dbReference type="Proteomes" id="UP000005233">
    <property type="component" value="Chromosome"/>
</dbReference>
<feature type="transmembrane region" description="Helical" evidence="1">
    <location>
        <begin position="326"/>
        <end position="343"/>
    </location>
</feature>
<evidence type="ECO:0000313" key="3">
    <source>
        <dbReference type="Proteomes" id="UP000005233"/>
    </source>
</evidence>